<dbReference type="EMBL" id="WNTK01000008">
    <property type="protein sequence ID" value="KAG9478584.1"/>
    <property type="molecule type" value="Genomic_DNA"/>
</dbReference>
<evidence type="ECO:0000256" key="2">
    <source>
        <dbReference type="SAM" id="Phobius"/>
    </source>
</evidence>
<dbReference type="GO" id="GO:0031966">
    <property type="term" value="C:mitochondrial membrane"/>
    <property type="evidence" value="ECO:0007669"/>
    <property type="project" value="TreeGrafter"/>
</dbReference>
<feature type="transmembrane region" description="Helical" evidence="2">
    <location>
        <begin position="104"/>
        <end position="121"/>
    </location>
</feature>
<sequence>MGCGTSGAPSAARTSGSPAQRANMLRVTVCMGRSAALGVLRRTVYLGPAAARTCLPHSSAGRQVSVPDVKLVRFLGTSPALVDEEQDKLVYIGNLGTAVLGVKFFSYSTSVISLIIVPLVLEKSGIGINSLPLKIAFLGMVGFFTFLTPVILHHVSKGYVVRLYYNKEKDLYTAITYNVFLREKRTEFSPADVEVPGVSKMFTTFYAKKKSMLINPMLFPNSGDYLHLMGYDKPFTLMPEDLNPPTKE</sequence>
<accession>A0A8J6F050</accession>
<dbReference type="InterPro" id="IPR009724">
    <property type="entry name" value="TMEM70"/>
</dbReference>
<keyword evidence="2" id="KW-0472">Membrane</keyword>
<gene>
    <name evidence="3" type="ORF">GDO78_012310</name>
</gene>
<dbReference type="GO" id="GO:0033615">
    <property type="term" value="P:mitochondrial proton-transporting ATP synthase complex assembly"/>
    <property type="evidence" value="ECO:0007669"/>
    <property type="project" value="TreeGrafter"/>
</dbReference>
<keyword evidence="4" id="KW-1185">Reference proteome</keyword>
<dbReference type="OrthoDB" id="156886at2759"/>
<evidence type="ECO:0000313" key="4">
    <source>
        <dbReference type="Proteomes" id="UP000770717"/>
    </source>
</evidence>
<comment type="caution">
    <text evidence="3">The sequence shown here is derived from an EMBL/GenBank/DDBJ whole genome shotgun (WGS) entry which is preliminary data.</text>
</comment>
<organism evidence="3 4">
    <name type="scientific">Eleutherodactylus coqui</name>
    <name type="common">Puerto Rican coqui</name>
    <dbReference type="NCBI Taxonomy" id="57060"/>
    <lineage>
        <taxon>Eukaryota</taxon>
        <taxon>Metazoa</taxon>
        <taxon>Chordata</taxon>
        <taxon>Craniata</taxon>
        <taxon>Vertebrata</taxon>
        <taxon>Euteleostomi</taxon>
        <taxon>Amphibia</taxon>
        <taxon>Batrachia</taxon>
        <taxon>Anura</taxon>
        <taxon>Neobatrachia</taxon>
        <taxon>Hyloidea</taxon>
        <taxon>Eleutherodactylidae</taxon>
        <taxon>Eleutherodactylinae</taxon>
        <taxon>Eleutherodactylus</taxon>
        <taxon>Eleutherodactylus</taxon>
    </lineage>
</organism>
<keyword evidence="2" id="KW-0812">Transmembrane</keyword>
<proteinExistence type="inferred from homology"/>
<evidence type="ECO:0008006" key="5">
    <source>
        <dbReference type="Google" id="ProtNLM"/>
    </source>
</evidence>
<dbReference type="InterPro" id="IPR045325">
    <property type="entry name" value="TMEM70/TMEM186/TMEM223"/>
</dbReference>
<dbReference type="PANTHER" id="PTHR13281">
    <property type="entry name" value="TRANSMEMBRANE PROTEIN 70, MITOCHONDRIAL"/>
    <property type="match status" value="1"/>
</dbReference>
<dbReference type="PANTHER" id="PTHR13281:SF0">
    <property type="entry name" value="TRANSMEMBRANE PROTEIN 70, MITOCHONDRIAL"/>
    <property type="match status" value="1"/>
</dbReference>
<evidence type="ECO:0000313" key="3">
    <source>
        <dbReference type="EMBL" id="KAG9478584.1"/>
    </source>
</evidence>
<dbReference type="Pfam" id="PF06979">
    <property type="entry name" value="TMEM70"/>
    <property type="match status" value="1"/>
</dbReference>
<evidence type="ECO:0000256" key="1">
    <source>
        <dbReference type="ARBA" id="ARBA00005280"/>
    </source>
</evidence>
<comment type="similarity">
    <text evidence="1">Belongs to the TMEM70 family.</text>
</comment>
<name>A0A8J6F050_ELECQ</name>
<keyword evidence="2" id="KW-1133">Transmembrane helix</keyword>
<dbReference type="AlphaFoldDB" id="A0A8J6F050"/>
<protein>
    <recommendedName>
        <fullName evidence="5">Transmembrane protein 70</fullName>
    </recommendedName>
</protein>
<dbReference type="Proteomes" id="UP000770717">
    <property type="component" value="Unassembled WGS sequence"/>
</dbReference>
<feature type="transmembrane region" description="Helical" evidence="2">
    <location>
        <begin position="133"/>
        <end position="152"/>
    </location>
</feature>
<reference evidence="3" key="1">
    <citation type="thesis" date="2020" institute="ProQuest LLC" country="789 East Eisenhower Parkway, Ann Arbor, MI, USA">
        <title>Comparative Genomics and Chromosome Evolution.</title>
        <authorList>
            <person name="Mudd A.B."/>
        </authorList>
    </citation>
    <scope>NUCLEOTIDE SEQUENCE</scope>
    <source>
        <strain evidence="3">HN-11 Male</strain>
        <tissue evidence="3">Kidney and liver</tissue>
    </source>
</reference>